<protein>
    <recommendedName>
        <fullName evidence="3">RNA polymerase II-associated factor 1 homolog</fullName>
    </recommendedName>
</protein>
<comment type="subcellular location">
    <subcellularLocation>
        <location evidence="1">Nucleus</location>
    </subcellularLocation>
</comment>
<reference evidence="6" key="1">
    <citation type="submission" date="2020-10" db="EMBL/GenBank/DDBJ databases">
        <authorList>
            <person name="Kikuchi T."/>
        </authorList>
    </citation>
    <scope>NUCLEOTIDE SEQUENCE</scope>
    <source>
        <strain evidence="6">NKZ352</strain>
    </source>
</reference>
<evidence type="ECO:0000256" key="2">
    <source>
        <dbReference type="ARBA" id="ARBA00007560"/>
    </source>
</evidence>
<dbReference type="Pfam" id="PF03985">
    <property type="entry name" value="Paf1"/>
    <property type="match status" value="1"/>
</dbReference>
<evidence type="ECO:0000256" key="4">
    <source>
        <dbReference type="ARBA" id="ARBA00023242"/>
    </source>
</evidence>
<evidence type="ECO:0000256" key="1">
    <source>
        <dbReference type="ARBA" id="ARBA00004123"/>
    </source>
</evidence>
<organism evidence="6 7">
    <name type="scientific">Caenorhabditis auriculariae</name>
    <dbReference type="NCBI Taxonomy" id="2777116"/>
    <lineage>
        <taxon>Eukaryota</taxon>
        <taxon>Metazoa</taxon>
        <taxon>Ecdysozoa</taxon>
        <taxon>Nematoda</taxon>
        <taxon>Chromadorea</taxon>
        <taxon>Rhabditida</taxon>
        <taxon>Rhabditina</taxon>
        <taxon>Rhabditomorpha</taxon>
        <taxon>Rhabditoidea</taxon>
        <taxon>Rhabditidae</taxon>
        <taxon>Peloderinae</taxon>
        <taxon>Caenorhabditis</taxon>
    </lineage>
</organism>
<proteinExistence type="inferred from homology"/>
<dbReference type="GO" id="GO:0006368">
    <property type="term" value="P:transcription elongation by RNA polymerase II"/>
    <property type="evidence" value="ECO:0007669"/>
    <property type="project" value="InterPro"/>
</dbReference>
<comment type="similarity">
    <text evidence="2">Belongs to the PAF1 family.</text>
</comment>
<dbReference type="OrthoDB" id="10260285at2759"/>
<dbReference type="GO" id="GO:0000993">
    <property type="term" value="F:RNA polymerase II complex binding"/>
    <property type="evidence" value="ECO:0007669"/>
    <property type="project" value="TreeGrafter"/>
</dbReference>
<feature type="compositionally biased region" description="Acidic residues" evidence="5">
    <location>
        <begin position="381"/>
        <end position="408"/>
    </location>
</feature>
<dbReference type="EMBL" id="CAJGYM010000035">
    <property type="protein sequence ID" value="CAD6193384.1"/>
    <property type="molecule type" value="Genomic_DNA"/>
</dbReference>
<dbReference type="PANTHER" id="PTHR23188:SF12">
    <property type="entry name" value="RNA POLYMERASE II-ASSOCIATED FACTOR 1 HOMOLOG"/>
    <property type="match status" value="1"/>
</dbReference>
<sequence length="519" mass="60177">MHNNHQQHVRRTQADSNVRRADFLSRPRFSNTLPDMPFEGKFMGCPFVPLDRFVNYTTSSLEKEYKRDVLCDDDMGIQINLVDFDKYTVRENEPEEQDDRDKMLLDDDLAKAINHKRSAQHSRLVPWMRKTEYISTEFNRLGVAADRQETKLGYNLKKNNHDAGEMYRDHQSQIDAITKTFEDVKKPIKAHYSKKGVTPLEELPIFPDFENWKWSFAQATFDGDTAPSTQVSPEMRRFSLENSLLRGLQDNSMTQFAVHYSPSVETLQKILEDREAGIPYTEDHVYEMIMNREYEWKVESRAANENENLAITFKNGAVAYSEIGMLIRLNRRRKSALNKKSTVLLRFRDPNDRELALREQRQFNFLQSQKSNKDEMNGDREEQEQEDEEEGGEEEETREAAESDAEEAASDRDSDDSEPRNKRKRSNDSDDSGSKDASSDESDGSWSTQNWENRAACLFALAADRSQHVRVCSERVCSWLPDRSFRNPQLTALAVGQALLSAMRHHKTYSVQSPPFHVQ</sequence>
<name>A0A8S1HCK2_9PELO</name>
<dbReference type="AlphaFoldDB" id="A0A8S1HCK2"/>
<keyword evidence="7" id="KW-1185">Reference proteome</keyword>
<feature type="compositionally biased region" description="Basic and acidic residues" evidence="5">
    <location>
        <begin position="409"/>
        <end position="438"/>
    </location>
</feature>
<evidence type="ECO:0000313" key="7">
    <source>
        <dbReference type="Proteomes" id="UP000835052"/>
    </source>
</evidence>
<comment type="caution">
    <text evidence="6">The sequence shown here is derived from an EMBL/GenBank/DDBJ whole genome shotgun (WGS) entry which is preliminary data.</text>
</comment>
<gene>
    <name evidence="6" type="ORF">CAUJ_LOCUS9303</name>
</gene>
<feature type="compositionally biased region" description="Basic and acidic residues" evidence="5">
    <location>
        <begin position="371"/>
        <end position="380"/>
    </location>
</feature>
<dbReference type="GO" id="GO:0003682">
    <property type="term" value="F:chromatin binding"/>
    <property type="evidence" value="ECO:0007669"/>
    <property type="project" value="TreeGrafter"/>
</dbReference>
<dbReference type="GO" id="GO:0016593">
    <property type="term" value="C:Cdc73/Paf1 complex"/>
    <property type="evidence" value="ECO:0007669"/>
    <property type="project" value="InterPro"/>
</dbReference>
<accession>A0A8S1HCK2</accession>
<evidence type="ECO:0000313" key="6">
    <source>
        <dbReference type="EMBL" id="CAD6193384.1"/>
    </source>
</evidence>
<keyword evidence="4" id="KW-0539">Nucleus</keyword>
<evidence type="ECO:0000256" key="3">
    <source>
        <dbReference type="ARBA" id="ARBA00020462"/>
    </source>
</evidence>
<dbReference type="Proteomes" id="UP000835052">
    <property type="component" value="Unassembled WGS sequence"/>
</dbReference>
<dbReference type="InterPro" id="IPR007133">
    <property type="entry name" value="RNA_pol_II-assoc_Paf1"/>
</dbReference>
<feature type="region of interest" description="Disordered" evidence="5">
    <location>
        <begin position="360"/>
        <end position="448"/>
    </location>
</feature>
<evidence type="ECO:0000256" key="5">
    <source>
        <dbReference type="SAM" id="MobiDB-lite"/>
    </source>
</evidence>
<dbReference type="PANTHER" id="PTHR23188">
    <property type="entry name" value="RNA POLYMERASE II-ASSOCIATED FACTOR 1 HOMOLOG"/>
    <property type="match status" value="1"/>
</dbReference>